<protein>
    <submittedName>
        <fullName evidence="1">Uncharacterized protein</fullName>
    </submittedName>
</protein>
<sequence>MDVKDWVFSHKICSHFNDPPVSDDDLEFIESWWVFCEYEDRCQEKDSCPVLPDSPMFPRIIKDGERE</sequence>
<evidence type="ECO:0000313" key="1">
    <source>
        <dbReference type="EMBL" id="KKN60080.1"/>
    </source>
</evidence>
<dbReference type="AlphaFoldDB" id="A0A0F9RUD3"/>
<accession>A0A0F9RUD3</accession>
<name>A0A0F9RUD3_9ZZZZ</name>
<reference evidence="1" key="1">
    <citation type="journal article" date="2015" name="Nature">
        <title>Complex archaea that bridge the gap between prokaryotes and eukaryotes.</title>
        <authorList>
            <person name="Spang A."/>
            <person name="Saw J.H."/>
            <person name="Jorgensen S.L."/>
            <person name="Zaremba-Niedzwiedzka K."/>
            <person name="Martijn J."/>
            <person name="Lind A.E."/>
            <person name="van Eijk R."/>
            <person name="Schleper C."/>
            <person name="Guy L."/>
            <person name="Ettema T.J."/>
        </authorList>
    </citation>
    <scope>NUCLEOTIDE SEQUENCE</scope>
</reference>
<dbReference type="EMBL" id="LAZR01000705">
    <property type="protein sequence ID" value="KKN60080.1"/>
    <property type="molecule type" value="Genomic_DNA"/>
</dbReference>
<proteinExistence type="predicted"/>
<gene>
    <name evidence="1" type="ORF">LCGC14_0535490</name>
</gene>
<comment type="caution">
    <text evidence="1">The sequence shown here is derived from an EMBL/GenBank/DDBJ whole genome shotgun (WGS) entry which is preliminary data.</text>
</comment>
<organism evidence="1">
    <name type="scientific">marine sediment metagenome</name>
    <dbReference type="NCBI Taxonomy" id="412755"/>
    <lineage>
        <taxon>unclassified sequences</taxon>
        <taxon>metagenomes</taxon>
        <taxon>ecological metagenomes</taxon>
    </lineage>
</organism>